<feature type="region of interest" description="Disordered" evidence="9">
    <location>
        <begin position="1"/>
        <end position="53"/>
    </location>
</feature>
<dbReference type="GO" id="GO:0005635">
    <property type="term" value="C:nuclear envelope"/>
    <property type="evidence" value="ECO:0007669"/>
    <property type="project" value="TreeGrafter"/>
</dbReference>
<dbReference type="PANTHER" id="PTHR23168">
    <property type="entry name" value="MITOTIC SPINDLE ASSEMBLY CHECKPOINT PROTEIN MAD1 MITOTIC ARREST DEFICIENT-LIKE PROTEIN 1"/>
    <property type="match status" value="1"/>
</dbReference>
<feature type="compositionally biased region" description="Basic and acidic residues" evidence="9">
    <location>
        <begin position="23"/>
        <end position="37"/>
    </location>
</feature>
<comment type="similarity">
    <text evidence="2">Belongs to the MAD1 family.</text>
</comment>
<evidence type="ECO:0000256" key="2">
    <source>
        <dbReference type="ARBA" id="ARBA00008029"/>
    </source>
</evidence>
<keyword evidence="11" id="KW-1185">Reference proteome</keyword>
<evidence type="ECO:0000256" key="1">
    <source>
        <dbReference type="ARBA" id="ARBA00004123"/>
    </source>
</evidence>
<reference evidence="10" key="1">
    <citation type="submission" date="2023-03" db="EMBL/GenBank/DDBJ databases">
        <title>Massive genome expansion in bonnet fungi (Mycena s.s.) driven by repeated elements and novel gene families across ecological guilds.</title>
        <authorList>
            <consortium name="Lawrence Berkeley National Laboratory"/>
            <person name="Harder C.B."/>
            <person name="Miyauchi S."/>
            <person name="Viragh M."/>
            <person name="Kuo A."/>
            <person name="Thoen E."/>
            <person name="Andreopoulos B."/>
            <person name="Lu D."/>
            <person name="Skrede I."/>
            <person name="Drula E."/>
            <person name="Henrissat B."/>
            <person name="Morin E."/>
            <person name="Kohler A."/>
            <person name="Barry K."/>
            <person name="LaButti K."/>
            <person name="Morin E."/>
            <person name="Salamov A."/>
            <person name="Lipzen A."/>
            <person name="Mereny Z."/>
            <person name="Hegedus B."/>
            <person name="Baldrian P."/>
            <person name="Stursova M."/>
            <person name="Weitz H."/>
            <person name="Taylor A."/>
            <person name="Grigoriev I.V."/>
            <person name="Nagy L.G."/>
            <person name="Martin F."/>
            <person name="Kauserud H."/>
        </authorList>
    </citation>
    <scope>NUCLEOTIDE SEQUENCE</scope>
    <source>
        <strain evidence="10">CBHHK067</strain>
    </source>
</reference>
<dbReference type="GO" id="GO:0000776">
    <property type="term" value="C:kinetochore"/>
    <property type="evidence" value="ECO:0007669"/>
    <property type="project" value="TreeGrafter"/>
</dbReference>
<feature type="compositionally biased region" description="Polar residues" evidence="9">
    <location>
        <begin position="1"/>
        <end position="20"/>
    </location>
</feature>
<keyword evidence="8" id="KW-0175">Coiled coil</keyword>
<gene>
    <name evidence="10" type="ORF">B0H17DRAFT_1044737</name>
</gene>
<evidence type="ECO:0000256" key="7">
    <source>
        <dbReference type="ARBA" id="ARBA00023306"/>
    </source>
</evidence>
<dbReference type="EMBL" id="JARKIE010000016">
    <property type="protein sequence ID" value="KAJ7701808.1"/>
    <property type="molecule type" value="Genomic_DNA"/>
</dbReference>
<keyword evidence="4" id="KW-0132">Cell division</keyword>
<dbReference type="Pfam" id="PF05557">
    <property type="entry name" value="MAD"/>
    <property type="match status" value="1"/>
</dbReference>
<evidence type="ECO:0000256" key="8">
    <source>
        <dbReference type="SAM" id="Coils"/>
    </source>
</evidence>
<dbReference type="PANTHER" id="PTHR23168:SF0">
    <property type="entry name" value="MITOTIC SPINDLE ASSEMBLY CHECKPOINT PROTEIN MAD1"/>
    <property type="match status" value="1"/>
</dbReference>
<evidence type="ECO:0000256" key="3">
    <source>
        <dbReference type="ARBA" id="ARBA00022019"/>
    </source>
</evidence>
<dbReference type="Gene3D" id="3.30.457.60">
    <property type="match status" value="1"/>
</dbReference>
<accession>A0AAD7GR35</accession>
<sequence>MSGGTPSFSRQLLSASTSRTPVMKRDSLAAELERDPHLSSAKRQQRTQAFTSNMAHAALERQLAAAQTTRMELETKLRERDMLVEKLERDRRWFSDREQEERDEKERERAENAEQTERKDTELRTLRSNLTTLREELADLTDAHASLGRSTAQTIASQKSQITTLTRQTTLLEEEVSQFKLLAEERSQTIDDIQVQFQELSTAPTPGNEQENSDMAVVREELHRQASYLRTLEATNARLTAELAVLRERHTSIEVLREEKRGLERKLQPLEALRERVVRLEAQVEAGRQEREKWARSQETSVASTSTPPISVTHNLSALRLQHAQLLEDHGATSALLRAKEAELADAEQRAAEAQDTIERLESEVGILTGKAARSEQRASLADREVGFMKALVSSYSLEEANKELAGAAVDGASARTEQVQQLEALLEEYKTVNTRLSQQVNDAARREPAEVAEARAHELDTERAARSAAQEALDAAVAETKAQAETIERLEQELFDLGGEIAGGRHVPPGVRVLSFVDTPDLLVRDAPQAREAETARVRGENAALLAQIGALQAGGAHADASGSAVEGEHLVPRESWDAVCKERDELLGMVRQKETRLKRLKEVFASKADEFKESIAALLGVKLAFFQSGQVRVTSLYDLSTTFVFKPASAGGGNMQLVAQGEGGPEDLPNMMAYWVGKEQCIPGFLASVTLEVYDRWKRERGEAT</sequence>
<evidence type="ECO:0000313" key="10">
    <source>
        <dbReference type="EMBL" id="KAJ7701808.1"/>
    </source>
</evidence>
<feature type="coiled-coil region" evidence="8">
    <location>
        <begin position="420"/>
        <end position="447"/>
    </location>
</feature>
<dbReference type="GO" id="GO:0007094">
    <property type="term" value="P:mitotic spindle assembly checkpoint signaling"/>
    <property type="evidence" value="ECO:0007669"/>
    <property type="project" value="InterPro"/>
</dbReference>
<comment type="caution">
    <text evidence="10">The sequence shown here is derived from an EMBL/GenBank/DDBJ whole genome shotgun (WGS) entry which is preliminary data.</text>
</comment>
<keyword evidence="6" id="KW-0539">Nucleus</keyword>
<dbReference type="GO" id="GO:0072686">
    <property type="term" value="C:mitotic spindle"/>
    <property type="evidence" value="ECO:0007669"/>
    <property type="project" value="TreeGrafter"/>
</dbReference>
<feature type="region of interest" description="Disordered" evidence="9">
    <location>
        <begin position="288"/>
        <end position="310"/>
    </location>
</feature>
<name>A0AAD7GR35_MYCRO</name>
<keyword evidence="7" id="KW-0131">Cell cycle</keyword>
<dbReference type="GO" id="GO:0051301">
    <property type="term" value="P:cell division"/>
    <property type="evidence" value="ECO:0007669"/>
    <property type="project" value="UniProtKB-KW"/>
</dbReference>
<evidence type="ECO:0000256" key="6">
    <source>
        <dbReference type="ARBA" id="ARBA00023242"/>
    </source>
</evidence>
<feature type="region of interest" description="Disordered" evidence="9">
    <location>
        <begin position="96"/>
        <end position="122"/>
    </location>
</feature>
<evidence type="ECO:0000256" key="4">
    <source>
        <dbReference type="ARBA" id="ARBA00022618"/>
    </source>
</evidence>
<dbReference type="InterPro" id="IPR008672">
    <property type="entry name" value="Mad1"/>
</dbReference>
<organism evidence="10 11">
    <name type="scientific">Mycena rosella</name>
    <name type="common">Pink bonnet</name>
    <name type="synonym">Agaricus rosellus</name>
    <dbReference type="NCBI Taxonomy" id="1033263"/>
    <lineage>
        <taxon>Eukaryota</taxon>
        <taxon>Fungi</taxon>
        <taxon>Dikarya</taxon>
        <taxon>Basidiomycota</taxon>
        <taxon>Agaricomycotina</taxon>
        <taxon>Agaricomycetes</taxon>
        <taxon>Agaricomycetidae</taxon>
        <taxon>Agaricales</taxon>
        <taxon>Marasmiineae</taxon>
        <taxon>Mycenaceae</taxon>
        <taxon>Mycena</taxon>
    </lineage>
</organism>
<comment type="subcellular location">
    <subcellularLocation>
        <location evidence="1">Nucleus</location>
    </subcellularLocation>
</comment>
<feature type="compositionally biased region" description="Polar residues" evidence="9">
    <location>
        <begin position="297"/>
        <end position="310"/>
    </location>
</feature>
<dbReference type="AlphaFoldDB" id="A0AAD7GR35"/>
<protein>
    <recommendedName>
        <fullName evidence="3">Spindle assembly checkpoint component MAD1</fullName>
    </recommendedName>
</protein>
<evidence type="ECO:0000313" key="11">
    <source>
        <dbReference type="Proteomes" id="UP001221757"/>
    </source>
</evidence>
<evidence type="ECO:0000256" key="9">
    <source>
        <dbReference type="SAM" id="MobiDB-lite"/>
    </source>
</evidence>
<proteinExistence type="inferred from homology"/>
<keyword evidence="5" id="KW-0498">Mitosis</keyword>
<dbReference type="Proteomes" id="UP001221757">
    <property type="component" value="Unassembled WGS sequence"/>
</dbReference>
<evidence type="ECO:0000256" key="5">
    <source>
        <dbReference type="ARBA" id="ARBA00022776"/>
    </source>
</evidence>
<dbReference type="GO" id="GO:0051315">
    <property type="term" value="P:attachment of mitotic spindle microtubules to kinetochore"/>
    <property type="evidence" value="ECO:0007669"/>
    <property type="project" value="TreeGrafter"/>
</dbReference>
<feature type="coiled-coil region" evidence="8">
    <location>
        <begin position="337"/>
        <end position="378"/>
    </location>
</feature>